<evidence type="ECO:0000259" key="3">
    <source>
        <dbReference type="PROSITE" id="PS51186"/>
    </source>
</evidence>
<feature type="domain" description="N-acetyltransferase" evidence="3">
    <location>
        <begin position="26"/>
        <end position="196"/>
    </location>
</feature>
<gene>
    <name evidence="4" type="ORF">UY33_C0003G0053</name>
</gene>
<accession>A0A0G1V3K7</accession>
<comment type="caution">
    <text evidence="4">The sequence shown here is derived from an EMBL/GenBank/DDBJ whole genome shotgun (WGS) entry which is preliminary data.</text>
</comment>
<evidence type="ECO:0000313" key="4">
    <source>
        <dbReference type="EMBL" id="KKW00925.1"/>
    </source>
</evidence>
<dbReference type="EMBL" id="LCPP01000003">
    <property type="protein sequence ID" value="KKW00925.1"/>
    <property type="molecule type" value="Genomic_DNA"/>
</dbReference>
<dbReference type="CDD" id="cd04301">
    <property type="entry name" value="NAT_SF"/>
    <property type="match status" value="1"/>
</dbReference>
<dbReference type="Gene3D" id="3.40.630.30">
    <property type="match status" value="1"/>
</dbReference>
<name>A0A0G1V3K7_9BACT</name>
<evidence type="ECO:0000256" key="2">
    <source>
        <dbReference type="ARBA" id="ARBA00023315"/>
    </source>
</evidence>
<dbReference type="PROSITE" id="PS51186">
    <property type="entry name" value="GNAT"/>
    <property type="match status" value="1"/>
</dbReference>
<dbReference type="Pfam" id="PF00583">
    <property type="entry name" value="Acetyltransf_1"/>
    <property type="match status" value="1"/>
</dbReference>
<dbReference type="SUPFAM" id="SSF55729">
    <property type="entry name" value="Acyl-CoA N-acyltransferases (Nat)"/>
    <property type="match status" value="1"/>
</dbReference>
<reference evidence="4 5" key="1">
    <citation type="journal article" date="2015" name="Nature">
        <title>rRNA introns, odd ribosomes, and small enigmatic genomes across a large radiation of phyla.</title>
        <authorList>
            <person name="Brown C.T."/>
            <person name="Hug L.A."/>
            <person name="Thomas B.C."/>
            <person name="Sharon I."/>
            <person name="Castelle C.J."/>
            <person name="Singh A."/>
            <person name="Wilkins M.J."/>
            <person name="Williams K.H."/>
            <person name="Banfield J.F."/>
        </authorList>
    </citation>
    <scope>NUCLEOTIDE SEQUENCE [LARGE SCALE GENOMIC DNA]</scope>
</reference>
<keyword evidence="1 4" id="KW-0808">Transferase</keyword>
<sequence length="196" mass="22569">MITLQSIADNPSLVTSKYQLKSGEAVVFRPLNEHDVLAFGRFMEELSEEIRRRFGPHPLNSEEAARICDKLDVLKMLRMILVNSNDEIVGYIILSFELRDSQVLRYEDYKIPIERGRDICVAPAVADRYQNSGLGSIMLEETIKIAQRLGVKYIILWQGTQLTNVRAIHFYEKFGFQKSGEFEKYGNNNVDMTLML</sequence>
<dbReference type="InterPro" id="IPR016181">
    <property type="entry name" value="Acyl_CoA_acyltransferase"/>
</dbReference>
<dbReference type="AlphaFoldDB" id="A0A0G1V3K7"/>
<dbReference type="InterPro" id="IPR000182">
    <property type="entry name" value="GNAT_dom"/>
</dbReference>
<evidence type="ECO:0000313" key="5">
    <source>
        <dbReference type="Proteomes" id="UP000034637"/>
    </source>
</evidence>
<dbReference type="Proteomes" id="UP000034637">
    <property type="component" value="Unassembled WGS sequence"/>
</dbReference>
<dbReference type="InterPro" id="IPR050680">
    <property type="entry name" value="YpeA/RimI_acetyltransf"/>
</dbReference>
<protein>
    <submittedName>
        <fullName evidence="4">GCN5-related N-acetyltransferase</fullName>
    </submittedName>
</protein>
<dbReference type="PANTHER" id="PTHR43420">
    <property type="entry name" value="ACETYLTRANSFERASE"/>
    <property type="match status" value="1"/>
</dbReference>
<keyword evidence="2" id="KW-0012">Acyltransferase</keyword>
<organism evidence="4 5">
    <name type="scientific">Candidatus Amesbacteria bacterium GW2011_GWA1_48_9</name>
    <dbReference type="NCBI Taxonomy" id="1618355"/>
    <lineage>
        <taxon>Bacteria</taxon>
        <taxon>Candidatus Amesiibacteriota</taxon>
    </lineage>
</organism>
<evidence type="ECO:0000256" key="1">
    <source>
        <dbReference type="ARBA" id="ARBA00022679"/>
    </source>
</evidence>
<proteinExistence type="predicted"/>
<dbReference type="GO" id="GO:0016747">
    <property type="term" value="F:acyltransferase activity, transferring groups other than amino-acyl groups"/>
    <property type="evidence" value="ECO:0007669"/>
    <property type="project" value="InterPro"/>
</dbReference>